<feature type="transmembrane region" description="Helical" evidence="7">
    <location>
        <begin position="382"/>
        <end position="402"/>
    </location>
</feature>
<reference evidence="9" key="2">
    <citation type="submission" date="2020-09" db="EMBL/GenBank/DDBJ databases">
        <authorList>
            <person name="Sun Q."/>
            <person name="Zhou Y."/>
        </authorList>
    </citation>
    <scope>NUCLEOTIDE SEQUENCE</scope>
    <source>
        <strain evidence="9">CGMCC 1.3617</strain>
    </source>
</reference>
<dbReference type="InterPro" id="IPR020846">
    <property type="entry name" value="MFS_dom"/>
</dbReference>
<accession>A0A917KKM0</accession>
<dbReference type="Proteomes" id="UP000661507">
    <property type="component" value="Unassembled WGS sequence"/>
</dbReference>
<sequence length="405" mass="41724">MSQPGADPDRSPIRVLLADSAFRRLWGAGGLTNSMRWVEMLVSGLFTYDLTGSALAVSLVLMSRAMPMLLMGALAGALAESLDRKRLLMVGQAAQAVGALAIAALAAAGLLAPWHLFVNGAIGGLAWTNELATRRRMVAEVAGPQRIVQAVAFDTMTGSTTRMVGPLAGGLFYQTVGVTAAYLIAAMLYLIALSLVHGAAHSQQRRTLKPWRLLSDIVEAARIALAHPALRMVLGITVVMNVFGFSYTGILPAFGAVAFHADPVGIGLLAAAEPFGALLTGLALAMRRGAQPGRGLLALGSGGFLCVLVLAAHAPSLPLAVMLLSIGGLGTAAFSSLQTGIVMMQAPPEARSRILGLTTTCIGAGPLGVLLIGALADAQGPRLAITAMALVGLAALTLVLMLTRR</sequence>
<gene>
    <name evidence="9" type="ORF">GCM10011320_22860</name>
</gene>
<evidence type="ECO:0000313" key="10">
    <source>
        <dbReference type="Proteomes" id="UP000661507"/>
    </source>
</evidence>
<feature type="transmembrane region" description="Helical" evidence="7">
    <location>
        <begin position="354"/>
        <end position="376"/>
    </location>
</feature>
<dbReference type="PANTHER" id="PTHR23513:SF11">
    <property type="entry name" value="STAPHYLOFERRIN A TRANSPORTER"/>
    <property type="match status" value="1"/>
</dbReference>
<feature type="transmembrane region" description="Helical" evidence="7">
    <location>
        <begin position="264"/>
        <end position="284"/>
    </location>
</feature>
<feature type="transmembrane region" description="Helical" evidence="7">
    <location>
        <begin position="232"/>
        <end position="258"/>
    </location>
</feature>
<keyword evidence="6 7" id="KW-0472">Membrane</keyword>
<feature type="domain" description="Major facilitator superfamily (MFS) profile" evidence="8">
    <location>
        <begin position="178"/>
        <end position="405"/>
    </location>
</feature>
<protein>
    <submittedName>
        <fullName evidence="9">MFS transporter</fullName>
    </submittedName>
</protein>
<dbReference type="AlphaFoldDB" id="A0A917KKM0"/>
<organism evidence="9 10">
    <name type="scientific">Neoroseomonas lacus</name>
    <dbReference type="NCBI Taxonomy" id="287609"/>
    <lineage>
        <taxon>Bacteria</taxon>
        <taxon>Pseudomonadati</taxon>
        <taxon>Pseudomonadota</taxon>
        <taxon>Alphaproteobacteria</taxon>
        <taxon>Acetobacterales</taxon>
        <taxon>Acetobacteraceae</taxon>
        <taxon>Neoroseomonas</taxon>
    </lineage>
</organism>
<dbReference type="RefSeq" id="WP_188967179.1">
    <property type="nucleotide sequence ID" value="NZ_BMKW01000005.1"/>
</dbReference>
<keyword evidence="10" id="KW-1185">Reference proteome</keyword>
<feature type="transmembrane region" description="Helical" evidence="7">
    <location>
        <begin position="171"/>
        <end position="196"/>
    </location>
</feature>
<dbReference type="EMBL" id="BMKW01000005">
    <property type="protein sequence ID" value="GGJ15035.1"/>
    <property type="molecule type" value="Genomic_DNA"/>
</dbReference>
<dbReference type="InterPro" id="IPR010290">
    <property type="entry name" value="TM_effector"/>
</dbReference>
<keyword evidence="3" id="KW-1003">Cell membrane</keyword>
<keyword evidence="2" id="KW-0813">Transport</keyword>
<keyword evidence="5 7" id="KW-1133">Transmembrane helix</keyword>
<evidence type="ECO:0000313" key="9">
    <source>
        <dbReference type="EMBL" id="GGJ15035.1"/>
    </source>
</evidence>
<dbReference type="Gene3D" id="1.20.1250.20">
    <property type="entry name" value="MFS general substrate transporter like domains"/>
    <property type="match status" value="1"/>
</dbReference>
<dbReference type="CDD" id="cd06173">
    <property type="entry name" value="MFS_MefA_like"/>
    <property type="match status" value="1"/>
</dbReference>
<dbReference type="GO" id="GO:0005886">
    <property type="term" value="C:plasma membrane"/>
    <property type="evidence" value="ECO:0007669"/>
    <property type="project" value="UniProtKB-SubCell"/>
</dbReference>
<dbReference type="InterPro" id="IPR036259">
    <property type="entry name" value="MFS_trans_sf"/>
</dbReference>
<dbReference type="GO" id="GO:0022857">
    <property type="term" value="F:transmembrane transporter activity"/>
    <property type="evidence" value="ECO:0007669"/>
    <property type="project" value="InterPro"/>
</dbReference>
<dbReference type="Pfam" id="PF05977">
    <property type="entry name" value="MFS_3"/>
    <property type="match status" value="1"/>
</dbReference>
<feature type="transmembrane region" description="Helical" evidence="7">
    <location>
        <begin position="296"/>
        <end position="314"/>
    </location>
</feature>
<comment type="caution">
    <text evidence="9">The sequence shown here is derived from an EMBL/GenBank/DDBJ whole genome shotgun (WGS) entry which is preliminary data.</text>
</comment>
<evidence type="ECO:0000256" key="5">
    <source>
        <dbReference type="ARBA" id="ARBA00022989"/>
    </source>
</evidence>
<dbReference type="PROSITE" id="PS50850">
    <property type="entry name" value="MFS"/>
    <property type="match status" value="1"/>
</dbReference>
<dbReference type="PANTHER" id="PTHR23513">
    <property type="entry name" value="INTEGRAL MEMBRANE EFFLUX PROTEIN-RELATED"/>
    <property type="match status" value="1"/>
</dbReference>
<evidence type="ECO:0000256" key="1">
    <source>
        <dbReference type="ARBA" id="ARBA00004651"/>
    </source>
</evidence>
<keyword evidence="4 7" id="KW-0812">Transmembrane</keyword>
<evidence type="ECO:0000256" key="2">
    <source>
        <dbReference type="ARBA" id="ARBA00022448"/>
    </source>
</evidence>
<evidence type="ECO:0000259" key="8">
    <source>
        <dbReference type="PROSITE" id="PS50850"/>
    </source>
</evidence>
<evidence type="ECO:0000256" key="3">
    <source>
        <dbReference type="ARBA" id="ARBA00022475"/>
    </source>
</evidence>
<comment type="subcellular location">
    <subcellularLocation>
        <location evidence="1">Cell membrane</location>
        <topology evidence="1">Multi-pass membrane protein</topology>
    </subcellularLocation>
</comment>
<evidence type="ECO:0000256" key="4">
    <source>
        <dbReference type="ARBA" id="ARBA00022692"/>
    </source>
</evidence>
<name>A0A917KKM0_9PROT</name>
<feature type="transmembrane region" description="Helical" evidence="7">
    <location>
        <begin position="320"/>
        <end position="342"/>
    </location>
</feature>
<feature type="transmembrane region" description="Helical" evidence="7">
    <location>
        <begin position="96"/>
        <end position="117"/>
    </location>
</feature>
<reference evidence="9" key="1">
    <citation type="journal article" date="2014" name="Int. J. Syst. Evol. Microbiol.">
        <title>Complete genome sequence of Corynebacterium casei LMG S-19264T (=DSM 44701T), isolated from a smear-ripened cheese.</title>
        <authorList>
            <consortium name="US DOE Joint Genome Institute (JGI-PGF)"/>
            <person name="Walter F."/>
            <person name="Albersmeier A."/>
            <person name="Kalinowski J."/>
            <person name="Ruckert C."/>
        </authorList>
    </citation>
    <scope>NUCLEOTIDE SEQUENCE</scope>
    <source>
        <strain evidence="9">CGMCC 1.3617</strain>
    </source>
</reference>
<dbReference type="SUPFAM" id="SSF103473">
    <property type="entry name" value="MFS general substrate transporter"/>
    <property type="match status" value="1"/>
</dbReference>
<evidence type="ECO:0000256" key="7">
    <source>
        <dbReference type="SAM" id="Phobius"/>
    </source>
</evidence>
<evidence type="ECO:0000256" key="6">
    <source>
        <dbReference type="ARBA" id="ARBA00023136"/>
    </source>
</evidence>
<proteinExistence type="predicted"/>